<dbReference type="SMART" id="SM00933">
    <property type="entry name" value="NurA"/>
    <property type="match status" value="1"/>
</dbReference>
<protein>
    <submittedName>
        <fullName evidence="3">DNA double-strand break repair nuclease NurA</fullName>
    </submittedName>
</protein>
<evidence type="ECO:0000313" key="4">
    <source>
        <dbReference type="Proteomes" id="UP000614469"/>
    </source>
</evidence>
<proteinExistence type="predicted"/>
<accession>A0A8J6TDJ3</accession>
<feature type="domain" description="NurA" evidence="2">
    <location>
        <begin position="84"/>
        <end position="356"/>
    </location>
</feature>
<dbReference type="AlphaFoldDB" id="A0A8J6TDJ3"/>
<evidence type="ECO:0000256" key="1">
    <source>
        <dbReference type="SAM" id="Coils"/>
    </source>
</evidence>
<gene>
    <name evidence="3" type="ORF">H8E29_01640</name>
</gene>
<dbReference type="Proteomes" id="UP000614469">
    <property type="component" value="Unassembled WGS sequence"/>
</dbReference>
<sequence>MAIDFQQIYERIKEIGKSAQERKEVLDERRQRALNLLNEYADDLDGLRKKVDTALVQDANIRCALPLNENLDTRVPTPALPVDATLIAADGSQIIPDRHAAIHFGLVNVGAIAMQLNSGSTPEVFTDSQLFFGDELLTEYGTTLSEGTIALRRDLAERTKLGEIAKNYSAPIITFTDGPIELWGNKDPSNAKSYQESMQQYLGALSRLQEKGITTAGYVDKPGSNFVTRLLEIAIATPEQLEDLRKFHPFLGVTDTWLYGEKGSKPLLKTGERSAVFALQAKSKDIYKGILSLHFFYLNVGTDKHPVIVRVDIPKWVVDDPQKLNDLHAALIQQCRILGSKPYPYLLHRSHEVAVVSFDEKRQVEQMLDLELRRNNAEIGEQSGKQSTKDVANS</sequence>
<name>A0A8J6TDJ3_9CHLR</name>
<dbReference type="EMBL" id="JACNJN010000033">
    <property type="protein sequence ID" value="MBC8333941.1"/>
    <property type="molecule type" value="Genomic_DNA"/>
</dbReference>
<keyword evidence="1" id="KW-0175">Coiled coil</keyword>
<evidence type="ECO:0000259" key="2">
    <source>
        <dbReference type="SMART" id="SM00933"/>
    </source>
</evidence>
<feature type="coiled-coil region" evidence="1">
    <location>
        <begin position="23"/>
        <end position="57"/>
    </location>
</feature>
<organism evidence="3 4">
    <name type="scientific">Candidatus Desulfolinea nitratireducens</name>
    <dbReference type="NCBI Taxonomy" id="2841698"/>
    <lineage>
        <taxon>Bacteria</taxon>
        <taxon>Bacillati</taxon>
        <taxon>Chloroflexota</taxon>
        <taxon>Anaerolineae</taxon>
        <taxon>Anaerolineales</taxon>
        <taxon>Anaerolineales incertae sedis</taxon>
        <taxon>Candidatus Desulfolinea</taxon>
    </lineage>
</organism>
<reference evidence="3 4" key="1">
    <citation type="submission" date="2020-08" db="EMBL/GenBank/DDBJ databases">
        <title>Bridging the membrane lipid divide: bacteria of the FCB group superphylum have the potential to synthesize archaeal ether lipids.</title>
        <authorList>
            <person name="Villanueva L."/>
            <person name="Von Meijenfeldt F.A.B."/>
            <person name="Westbye A.B."/>
            <person name="Yadav S."/>
            <person name="Hopmans E.C."/>
            <person name="Dutilh B.E."/>
            <person name="Sinninghe Damste J.S."/>
        </authorList>
    </citation>
    <scope>NUCLEOTIDE SEQUENCE [LARGE SCALE GENOMIC DNA]</scope>
    <source>
        <strain evidence="3">NIOZ-UU36</strain>
    </source>
</reference>
<comment type="caution">
    <text evidence="3">The sequence shown here is derived from an EMBL/GenBank/DDBJ whole genome shotgun (WGS) entry which is preliminary data.</text>
</comment>
<dbReference type="InterPro" id="IPR018977">
    <property type="entry name" value="NurA_domain"/>
</dbReference>
<evidence type="ECO:0000313" key="3">
    <source>
        <dbReference type="EMBL" id="MBC8333941.1"/>
    </source>
</evidence>
<dbReference type="Pfam" id="PF09376">
    <property type="entry name" value="NurA"/>
    <property type="match status" value="1"/>
</dbReference>